<evidence type="ECO:0000256" key="1">
    <source>
        <dbReference type="SAM" id="SignalP"/>
    </source>
</evidence>
<feature type="signal peptide" evidence="1">
    <location>
        <begin position="1"/>
        <end position="21"/>
    </location>
</feature>
<keyword evidence="3" id="KW-1185">Reference proteome</keyword>
<dbReference type="RefSeq" id="WP_146446088.1">
    <property type="nucleotide sequence ID" value="NZ_SJPR01000005.1"/>
</dbReference>
<evidence type="ECO:0008006" key="4">
    <source>
        <dbReference type="Google" id="ProtNLM"/>
    </source>
</evidence>
<keyword evidence="1" id="KW-0732">Signal</keyword>
<sequence precursor="true">MPRRVLTAVLLAFALATGARTSSGEETPDRPFQSFFRVGGAAFVQGGGSPSLWSSSTTGAEVTSFGDLHTFNVFFDNVEVGTSRGPSGVELMKQHVLFADDTNTWRSGWRADGAIEGVYVSGGEEVVGAWQVSPETRHAAVSDAFRHTLEDARFSGYTTVGVRYAKLEDDFSFLGLGSILGKTSVATEIDHNLVGPQFGLGAVAESGMWRFEGVLLALLGYQRVEYQQYGLFGEEAIPGALNRSAVARTTRSKQEYGEENFARNGEVRLTASCQVTSNVRVDAGWRGVTASELHNAASATAWTAPSFGINPQDGKSETFDYWTFGLTYVY</sequence>
<organism evidence="2 3">
    <name type="scientific">Botrimarina colliarenosi</name>
    <dbReference type="NCBI Taxonomy" id="2528001"/>
    <lineage>
        <taxon>Bacteria</taxon>
        <taxon>Pseudomonadati</taxon>
        <taxon>Planctomycetota</taxon>
        <taxon>Planctomycetia</taxon>
        <taxon>Pirellulales</taxon>
        <taxon>Lacipirellulaceae</taxon>
        <taxon>Botrimarina</taxon>
    </lineage>
</organism>
<dbReference type="AlphaFoldDB" id="A0A5C6A879"/>
<feature type="chain" id="PRO_5022716875" description="DUF481 domain-containing protein" evidence="1">
    <location>
        <begin position="22"/>
        <end position="330"/>
    </location>
</feature>
<evidence type="ECO:0000313" key="3">
    <source>
        <dbReference type="Proteomes" id="UP000317421"/>
    </source>
</evidence>
<dbReference type="Proteomes" id="UP000317421">
    <property type="component" value="Unassembled WGS sequence"/>
</dbReference>
<evidence type="ECO:0000313" key="2">
    <source>
        <dbReference type="EMBL" id="TWT95231.1"/>
    </source>
</evidence>
<protein>
    <recommendedName>
        <fullName evidence="4">DUF481 domain-containing protein</fullName>
    </recommendedName>
</protein>
<dbReference type="EMBL" id="SJPR01000005">
    <property type="protein sequence ID" value="TWT95231.1"/>
    <property type="molecule type" value="Genomic_DNA"/>
</dbReference>
<reference evidence="2 3" key="1">
    <citation type="submission" date="2019-02" db="EMBL/GenBank/DDBJ databases">
        <title>Deep-cultivation of Planctomycetes and their phenomic and genomic characterization uncovers novel biology.</title>
        <authorList>
            <person name="Wiegand S."/>
            <person name="Jogler M."/>
            <person name="Boedeker C."/>
            <person name="Pinto D."/>
            <person name="Vollmers J."/>
            <person name="Rivas-Marin E."/>
            <person name="Kohn T."/>
            <person name="Peeters S.H."/>
            <person name="Heuer A."/>
            <person name="Rast P."/>
            <person name="Oberbeckmann S."/>
            <person name="Bunk B."/>
            <person name="Jeske O."/>
            <person name="Meyerdierks A."/>
            <person name="Storesund J.E."/>
            <person name="Kallscheuer N."/>
            <person name="Luecker S."/>
            <person name="Lage O.M."/>
            <person name="Pohl T."/>
            <person name="Merkel B.J."/>
            <person name="Hornburger P."/>
            <person name="Mueller R.-W."/>
            <person name="Bruemmer F."/>
            <person name="Labrenz M."/>
            <person name="Spormann A.M."/>
            <person name="Op Den Camp H."/>
            <person name="Overmann J."/>
            <person name="Amann R."/>
            <person name="Jetten M.S.M."/>
            <person name="Mascher T."/>
            <person name="Medema M.H."/>
            <person name="Devos D.P."/>
            <person name="Kaster A.-K."/>
            <person name="Ovreas L."/>
            <person name="Rohde M."/>
            <person name="Galperin M.Y."/>
            <person name="Jogler C."/>
        </authorList>
    </citation>
    <scope>NUCLEOTIDE SEQUENCE [LARGE SCALE GENOMIC DNA]</scope>
    <source>
        <strain evidence="2 3">Pla108</strain>
    </source>
</reference>
<comment type="caution">
    <text evidence="2">The sequence shown here is derived from an EMBL/GenBank/DDBJ whole genome shotgun (WGS) entry which is preliminary data.</text>
</comment>
<dbReference type="OrthoDB" id="256641at2"/>
<accession>A0A5C6A879</accession>
<name>A0A5C6A879_9BACT</name>
<gene>
    <name evidence="2" type="ORF">Pla108_33740</name>
</gene>
<proteinExistence type="predicted"/>